<dbReference type="Pfam" id="PF03184">
    <property type="entry name" value="DDE_1"/>
    <property type="match status" value="1"/>
</dbReference>
<dbReference type="PANTHER" id="PTHR19303">
    <property type="entry name" value="TRANSPOSON"/>
    <property type="match status" value="1"/>
</dbReference>
<organism evidence="2 3">
    <name type="scientific">Sitophilus oryzae</name>
    <name type="common">Rice weevil</name>
    <name type="synonym">Curculio oryzae</name>
    <dbReference type="NCBI Taxonomy" id="7048"/>
    <lineage>
        <taxon>Eukaryota</taxon>
        <taxon>Metazoa</taxon>
        <taxon>Ecdysozoa</taxon>
        <taxon>Arthropoda</taxon>
        <taxon>Hexapoda</taxon>
        <taxon>Insecta</taxon>
        <taxon>Pterygota</taxon>
        <taxon>Neoptera</taxon>
        <taxon>Endopterygota</taxon>
        <taxon>Coleoptera</taxon>
        <taxon>Polyphaga</taxon>
        <taxon>Cucujiformia</taxon>
        <taxon>Curculionidae</taxon>
        <taxon>Dryophthorinae</taxon>
        <taxon>Sitophilus</taxon>
    </lineage>
</organism>
<dbReference type="KEGG" id="soy:115874874"/>
<proteinExistence type="predicted"/>
<evidence type="ECO:0000259" key="1">
    <source>
        <dbReference type="Pfam" id="PF03184"/>
    </source>
</evidence>
<gene>
    <name evidence="3" type="primary">LOC115874874</name>
</gene>
<protein>
    <submittedName>
        <fullName evidence="3">Uncharacterized protein LOC115874874</fullName>
    </submittedName>
</protein>
<accession>A0A6J2X4E9</accession>
<evidence type="ECO:0000313" key="2">
    <source>
        <dbReference type="Proteomes" id="UP000504635"/>
    </source>
</evidence>
<feature type="domain" description="DDE-1" evidence="1">
    <location>
        <begin position="195"/>
        <end position="323"/>
    </location>
</feature>
<dbReference type="PANTHER" id="PTHR19303:SF74">
    <property type="entry name" value="POGO TRANSPOSABLE ELEMENT WITH KRAB DOMAIN"/>
    <property type="match status" value="1"/>
</dbReference>
<dbReference type="InterPro" id="IPR036397">
    <property type="entry name" value="RNaseH_sf"/>
</dbReference>
<dbReference type="GeneID" id="115874874"/>
<dbReference type="GO" id="GO:0005634">
    <property type="term" value="C:nucleus"/>
    <property type="evidence" value="ECO:0007669"/>
    <property type="project" value="TreeGrafter"/>
</dbReference>
<dbReference type="InterPro" id="IPR004875">
    <property type="entry name" value="DDE_SF_endonuclease_dom"/>
</dbReference>
<sequence length="370" mass="42981">MCCIVEVDWGKSPKVDMGQKSEVGLLPRVLPPLFRTYKRKSTRKPITQDMVNEAQKRMAEGESRKRIADSFGVDESGLRKRMKKGFGVEHLGRFKSTFTPEQENTLAEHCRQMDARFYGLTYLRLRSLAYEFAERNRIQHKFNKETKTAGKDWALSFAKRYKFSLRIPQKTSVGRIMGFNKAQVDLFFQNLEEITNVPPALIFPRKRPKAELMDGCIPEATMFVSESGYVNSELFVQWLKHFKKHVRTSAENQVLLILDNHSSHISLKCVTYAKNNYIHLLSLPPHSSHKMQPLDRTVFKVLKDYYGNYCEQWMSTHPGRIITQYQVAGLLQKRMKKLRLLEERSKGLKLVEYGLSTNIGLEKKTFFQVA</sequence>
<dbReference type="Gene3D" id="3.30.420.10">
    <property type="entry name" value="Ribonuclease H-like superfamily/Ribonuclease H"/>
    <property type="match status" value="1"/>
</dbReference>
<dbReference type="RefSeq" id="XP_030746032.1">
    <property type="nucleotide sequence ID" value="XM_030890172.1"/>
</dbReference>
<evidence type="ECO:0000313" key="3">
    <source>
        <dbReference type="RefSeq" id="XP_030746032.1"/>
    </source>
</evidence>
<dbReference type="Proteomes" id="UP000504635">
    <property type="component" value="Unplaced"/>
</dbReference>
<dbReference type="GO" id="GO:0003677">
    <property type="term" value="F:DNA binding"/>
    <property type="evidence" value="ECO:0007669"/>
    <property type="project" value="TreeGrafter"/>
</dbReference>
<dbReference type="OrthoDB" id="6777587at2759"/>
<dbReference type="Gene3D" id="1.10.10.60">
    <property type="entry name" value="Homeodomain-like"/>
    <property type="match status" value="1"/>
</dbReference>
<keyword evidence="2" id="KW-1185">Reference proteome</keyword>
<name>A0A6J2X4E9_SITOR</name>
<dbReference type="InParanoid" id="A0A6J2X4E9"/>
<dbReference type="InterPro" id="IPR050863">
    <property type="entry name" value="CenT-Element_Derived"/>
</dbReference>
<dbReference type="AlphaFoldDB" id="A0A6J2X4E9"/>
<reference evidence="3" key="1">
    <citation type="submission" date="2025-08" db="UniProtKB">
        <authorList>
            <consortium name="RefSeq"/>
        </authorList>
    </citation>
    <scope>IDENTIFICATION</scope>
    <source>
        <tissue evidence="3">Gonads</tissue>
    </source>
</reference>